<comment type="caution">
    <text evidence="8">The sequence shown here is derived from an EMBL/GenBank/DDBJ whole genome shotgun (WGS) entry which is preliminary data.</text>
</comment>
<evidence type="ECO:0000256" key="7">
    <source>
        <dbReference type="SAM" id="Phobius"/>
    </source>
</evidence>
<dbReference type="PANTHER" id="PTHR31585">
    <property type="entry name" value="FOLATE-BIOPTERIN TRANSPORTER 1, CHLOROPLASTIC"/>
    <property type="match status" value="1"/>
</dbReference>
<feature type="transmembrane region" description="Helical" evidence="7">
    <location>
        <begin position="183"/>
        <end position="205"/>
    </location>
</feature>
<dbReference type="EMBL" id="JNBS01003393">
    <property type="protein sequence ID" value="OQR87554.1"/>
    <property type="molecule type" value="Genomic_DNA"/>
</dbReference>
<evidence type="ECO:0000256" key="3">
    <source>
        <dbReference type="ARBA" id="ARBA00022448"/>
    </source>
</evidence>
<feature type="transmembrane region" description="Helical" evidence="7">
    <location>
        <begin position="256"/>
        <end position="275"/>
    </location>
</feature>
<comment type="subcellular location">
    <subcellularLocation>
        <location evidence="1">Membrane</location>
        <topology evidence="1">Multi-pass membrane protein</topology>
    </subcellularLocation>
</comment>
<dbReference type="SUPFAM" id="SSF103473">
    <property type="entry name" value="MFS general substrate transporter"/>
    <property type="match status" value="1"/>
</dbReference>
<dbReference type="InterPro" id="IPR036259">
    <property type="entry name" value="MFS_trans_sf"/>
</dbReference>
<dbReference type="PANTHER" id="PTHR31585:SF5">
    <property type="entry name" value="RNA-BINDING S4 DOMAIN-CONTAINING PROTEIN"/>
    <property type="match status" value="1"/>
</dbReference>
<keyword evidence="5 7" id="KW-1133">Transmembrane helix</keyword>
<dbReference type="AlphaFoldDB" id="A0A1V9YPC5"/>
<evidence type="ECO:0000256" key="2">
    <source>
        <dbReference type="ARBA" id="ARBA00007015"/>
    </source>
</evidence>
<evidence type="ECO:0000256" key="6">
    <source>
        <dbReference type="ARBA" id="ARBA00023136"/>
    </source>
</evidence>
<dbReference type="OrthoDB" id="70992at2759"/>
<feature type="transmembrane region" description="Helical" evidence="7">
    <location>
        <begin position="217"/>
        <end position="236"/>
    </location>
</feature>
<evidence type="ECO:0000313" key="9">
    <source>
        <dbReference type="Proteomes" id="UP000243217"/>
    </source>
</evidence>
<evidence type="ECO:0000313" key="8">
    <source>
        <dbReference type="EMBL" id="OQR87554.1"/>
    </source>
</evidence>
<proteinExistence type="inferred from homology"/>
<accession>A0A1V9YPC5</accession>
<evidence type="ECO:0000256" key="5">
    <source>
        <dbReference type="ARBA" id="ARBA00022989"/>
    </source>
</evidence>
<feature type="transmembrane region" description="Helical" evidence="7">
    <location>
        <begin position="96"/>
        <end position="114"/>
    </location>
</feature>
<evidence type="ECO:0000256" key="1">
    <source>
        <dbReference type="ARBA" id="ARBA00004141"/>
    </source>
</evidence>
<evidence type="ECO:0000256" key="4">
    <source>
        <dbReference type="ARBA" id="ARBA00022692"/>
    </source>
</evidence>
<feature type="transmembrane region" description="Helical" evidence="7">
    <location>
        <begin position="305"/>
        <end position="327"/>
    </location>
</feature>
<dbReference type="InterPro" id="IPR039309">
    <property type="entry name" value="BT1"/>
</dbReference>
<protein>
    <submittedName>
        <fullName evidence="8">Transmembrane protein</fullName>
    </submittedName>
</protein>
<keyword evidence="4 7" id="KW-0812">Transmembrane</keyword>
<sequence>MQTRSSSKYIIDTDNVQTDTSDVEFLPVVEDPSDPSTAIAPGELVTLGSRDAIVFYIMSISASFLFWMLPALNTYLFTVYLHGSTQHVSQFMWLQWMAWSTRVAFAVVSDYVNIFGYRRKFWLVLGWIIAIASVGTMAFKDIGSPFCDPQKYPTCFNPKANTTLKAYDFVAPDRVAWYRTPTFFVHLGAAIVQASLDGVMVEYCHREPLSIRGRFQAFTNFIAGLGILYSRFFGLFGMSAPRYGGDYDYSAGPRVAYIIGFCLSAISLVLAVTLFKDTKNHIKSFSEWINKLWLLLQNRAVIQVLAFRFLFSLFQSASGIPVITWVTNVSLSWSNVT</sequence>
<reference evidence="8 9" key="1">
    <citation type="journal article" date="2014" name="Genome Biol. Evol.">
        <title>The secreted proteins of Achlya hypogyna and Thraustotheca clavata identify the ancestral oomycete secretome and reveal gene acquisitions by horizontal gene transfer.</title>
        <authorList>
            <person name="Misner I."/>
            <person name="Blouin N."/>
            <person name="Leonard G."/>
            <person name="Richards T.A."/>
            <person name="Lane C.E."/>
        </authorList>
    </citation>
    <scope>NUCLEOTIDE SEQUENCE [LARGE SCALE GENOMIC DNA]</scope>
    <source>
        <strain evidence="8 9">ATCC 34112</strain>
    </source>
</reference>
<keyword evidence="3" id="KW-0813">Transport</keyword>
<dbReference type="GO" id="GO:0016020">
    <property type="term" value="C:membrane"/>
    <property type="evidence" value="ECO:0007669"/>
    <property type="project" value="UniProtKB-SubCell"/>
</dbReference>
<dbReference type="Proteomes" id="UP000243217">
    <property type="component" value="Unassembled WGS sequence"/>
</dbReference>
<keyword evidence="9" id="KW-1185">Reference proteome</keyword>
<organism evidence="8 9">
    <name type="scientific">Thraustotheca clavata</name>
    <dbReference type="NCBI Taxonomy" id="74557"/>
    <lineage>
        <taxon>Eukaryota</taxon>
        <taxon>Sar</taxon>
        <taxon>Stramenopiles</taxon>
        <taxon>Oomycota</taxon>
        <taxon>Saprolegniomycetes</taxon>
        <taxon>Saprolegniales</taxon>
        <taxon>Achlyaceae</taxon>
        <taxon>Thraustotheca</taxon>
    </lineage>
</organism>
<name>A0A1V9YPC5_9STRA</name>
<gene>
    <name evidence="8" type="ORF">THRCLA_10446</name>
</gene>
<feature type="transmembrane region" description="Helical" evidence="7">
    <location>
        <begin position="53"/>
        <end position="76"/>
    </location>
</feature>
<feature type="transmembrane region" description="Helical" evidence="7">
    <location>
        <begin position="121"/>
        <end position="139"/>
    </location>
</feature>
<comment type="similarity">
    <text evidence="2">Belongs to the major facilitator superfamily. Folate-biopterin transporter (TC 2.A.71) family.</text>
</comment>
<keyword evidence="6 7" id="KW-0472">Membrane</keyword>
<feature type="non-terminal residue" evidence="8">
    <location>
        <position position="337"/>
    </location>
</feature>